<dbReference type="AlphaFoldDB" id="A0A388L5G5"/>
<accession>A0A388L5G5</accession>
<feature type="transmembrane region" description="Helical" evidence="1">
    <location>
        <begin position="15"/>
        <end position="34"/>
    </location>
</feature>
<keyword evidence="3" id="KW-1185">Reference proteome</keyword>
<gene>
    <name evidence="2" type="ORF">CBR_g23989</name>
</gene>
<proteinExistence type="predicted"/>
<dbReference type="STRING" id="69332.A0A388L5G5"/>
<dbReference type="Gene3D" id="1.10.20.120">
    <property type="match status" value="1"/>
</dbReference>
<keyword evidence="1" id="KW-0472">Membrane</keyword>
<dbReference type="PANTHER" id="PTHR13383:SF11">
    <property type="entry name" value="RIBONUCLEASE H2 SUBUNIT B"/>
    <property type="match status" value="1"/>
</dbReference>
<evidence type="ECO:0000256" key="1">
    <source>
        <dbReference type="SAM" id="Phobius"/>
    </source>
</evidence>
<keyword evidence="1" id="KW-1133">Transmembrane helix</keyword>
<evidence type="ECO:0000313" key="3">
    <source>
        <dbReference type="Proteomes" id="UP000265515"/>
    </source>
</evidence>
<organism evidence="2 3">
    <name type="scientific">Chara braunii</name>
    <name type="common">Braun's stonewort</name>
    <dbReference type="NCBI Taxonomy" id="69332"/>
    <lineage>
        <taxon>Eukaryota</taxon>
        <taxon>Viridiplantae</taxon>
        <taxon>Streptophyta</taxon>
        <taxon>Charophyceae</taxon>
        <taxon>Charales</taxon>
        <taxon>Characeae</taxon>
        <taxon>Chara</taxon>
    </lineage>
</organism>
<protein>
    <submittedName>
        <fullName evidence="2">Uncharacterized protein</fullName>
    </submittedName>
</protein>
<dbReference type="Proteomes" id="UP000265515">
    <property type="component" value="Unassembled WGS sequence"/>
</dbReference>
<evidence type="ECO:0000313" key="2">
    <source>
        <dbReference type="EMBL" id="GBG77544.1"/>
    </source>
</evidence>
<dbReference type="EMBL" id="BFEA01000270">
    <property type="protein sequence ID" value="GBG77544.1"/>
    <property type="molecule type" value="Genomic_DNA"/>
</dbReference>
<dbReference type="GO" id="GO:0005654">
    <property type="term" value="C:nucleoplasm"/>
    <property type="evidence" value="ECO:0007669"/>
    <property type="project" value="TreeGrafter"/>
</dbReference>
<sequence length="99" mass="11063">MWLATTLLTIADGSLYLATPVDVIFIALPILEVARMKKGDDAGKFRDLDDVLYVAGFPGYSRLKTLLEEQLELVCDVQEDKIQSRSSFTSISDNEAHLR</sequence>
<dbReference type="GO" id="GO:0032299">
    <property type="term" value="C:ribonuclease H2 complex"/>
    <property type="evidence" value="ECO:0007669"/>
    <property type="project" value="InterPro"/>
</dbReference>
<name>A0A388L5G5_CHABU</name>
<dbReference type="OrthoDB" id="29098at2759"/>
<reference evidence="2 3" key="1">
    <citation type="journal article" date="2018" name="Cell">
        <title>The Chara Genome: Secondary Complexity and Implications for Plant Terrestrialization.</title>
        <authorList>
            <person name="Nishiyama T."/>
            <person name="Sakayama H."/>
            <person name="Vries J.D."/>
            <person name="Buschmann H."/>
            <person name="Saint-Marcoux D."/>
            <person name="Ullrich K.K."/>
            <person name="Haas F.B."/>
            <person name="Vanderstraeten L."/>
            <person name="Becker D."/>
            <person name="Lang D."/>
            <person name="Vosolsobe S."/>
            <person name="Rombauts S."/>
            <person name="Wilhelmsson P.K.I."/>
            <person name="Janitza P."/>
            <person name="Kern R."/>
            <person name="Heyl A."/>
            <person name="Rumpler F."/>
            <person name="Villalobos L.I.A.C."/>
            <person name="Clay J.M."/>
            <person name="Skokan R."/>
            <person name="Toyoda A."/>
            <person name="Suzuki Y."/>
            <person name="Kagoshima H."/>
            <person name="Schijlen E."/>
            <person name="Tajeshwar N."/>
            <person name="Catarino B."/>
            <person name="Hetherington A.J."/>
            <person name="Saltykova A."/>
            <person name="Bonnot C."/>
            <person name="Breuninger H."/>
            <person name="Symeonidi A."/>
            <person name="Radhakrishnan G.V."/>
            <person name="Van Nieuwerburgh F."/>
            <person name="Deforce D."/>
            <person name="Chang C."/>
            <person name="Karol K.G."/>
            <person name="Hedrich R."/>
            <person name="Ulvskov P."/>
            <person name="Glockner G."/>
            <person name="Delwiche C.F."/>
            <person name="Petrasek J."/>
            <person name="Van de Peer Y."/>
            <person name="Friml J."/>
            <person name="Beilby M."/>
            <person name="Dolan L."/>
            <person name="Kohara Y."/>
            <person name="Sugano S."/>
            <person name="Fujiyama A."/>
            <person name="Delaux P.-M."/>
            <person name="Quint M."/>
            <person name="TheiBen G."/>
            <person name="Hagemann M."/>
            <person name="Harholt J."/>
            <person name="Dunand C."/>
            <person name="Zachgo S."/>
            <person name="Langdale J."/>
            <person name="Maumus F."/>
            <person name="Straeten D.V.D."/>
            <person name="Gould S.B."/>
            <person name="Rensing S.A."/>
        </authorList>
    </citation>
    <scope>NUCLEOTIDE SEQUENCE [LARGE SCALE GENOMIC DNA]</scope>
    <source>
        <strain evidence="2 3">S276</strain>
    </source>
</reference>
<keyword evidence="1" id="KW-0812">Transmembrane</keyword>
<dbReference type="Gramene" id="GBG77544">
    <property type="protein sequence ID" value="GBG77544"/>
    <property type="gene ID" value="CBR_g23989"/>
</dbReference>
<dbReference type="InterPro" id="IPR040456">
    <property type="entry name" value="RNase_H2_suB"/>
</dbReference>
<dbReference type="GO" id="GO:0006401">
    <property type="term" value="P:RNA catabolic process"/>
    <property type="evidence" value="ECO:0007669"/>
    <property type="project" value="TreeGrafter"/>
</dbReference>
<comment type="caution">
    <text evidence="2">The sequence shown here is derived from an EMBL/GenBank/DDBJ whole genome shotgun (WGS) entry which is preliminary data.</text>
</comment>
<dbReference type="PANTHER" id="PTHR13383">
    <property type="entry name" value="RIBONUCLEASE H2 SUBUNIT B"/>
    <property type="match status" value="1"/>
</dbReference>